<accession>A0ABT4JUB1</accession>
<dbReference type="Proteomes" id="UP001149719">
    <property type="component" value="Unassembled WGS sequence"/>
</dbReference>
<keyword evidence="2" id="KW-1185">Reference proteome</keyword>
<evidence type="ECO:0000313" key="2">
    <source>
        <dbReference type="Proteomes" id="UP001149719"/>
    </source>
</evidence>
<reference evidence="1" key="1">
    <citation type="submission" date="2022-12" db="EMBL/GenBank/DDBJ databases">
        <title>Marinomonas 15G1-11 sp. nov, isolated from marine algae.</title>
        <authorList>
            <person name="Butt M."/>
            <person name="Choi D.G."/>
            <person name="Kim J.M."/>
            <person name="Lee J.K."/>
            <person name="Baek J.H."/>
            <person name="Jeon C.O."/>
        </authorList>
    </citation>
    <scope>NUCLEOTIDE SEQUENCE</scope>
    <source>
        <strain evidence="1">15G1-11</strain>
    </source>
</reference>
<gene>
    <name evidence="1" type="ORF">O1D97_09915</name>
</gene>
<comment type="caution">
    <text evidence="1">The sequence shown here is derived from an EMBL/GenBank/DDBJ whole genome shotgun (WGS) entry which is preliminary data.</text>
</comment>
<name>A0ABT4JUB1_9GAMM</name>
<proteinExistence type="predicted"/>
<protein>
    <submittedName>
        <fullName evidence="1">Uncharacterized protein</fullName>
    </submittedName>
</protein>
<sequence length="50" mass="5570">MIEAVIFYMDEILSGSELMWKAVLSSLGADVTQAFMDNKFDIVHMTIGSL</sequence>
<dbReference type="RefSeq" id="WP_269125179.1">
    <property type="nucleotide sequence ID" value="NZ_JAPUBN010000015.1"/>
</dbReference>
<dbReference type="EMBL" id="JAPUBN010000015">
    <property type="protein sequence ID" value="MCZ2721957.1"/>
    <property type="molecule type" value="Genomic_DNA"/>
</dbReference>
<organism evidence="1 2">
    <name type="scientific">Marinomonas phaeophyticola</name>
    <dbReference type="NCBI Taxonomy" id="3004091"/>
    <lineage>
        <taxon>Bacteria</taxon>
        <taxon>Pseudomonadati</taxon>
        <taxon>Pseudomonadota</taxon>
        <taxon>Gammaproteobacteria</taxon>
        <taxon>Oceanospirillales</taxon>
        <taxon>Oceanospirillaceae</taxon>
        <taxon>Marinomonas</taxon>
    </lineage>
</organism>
<evidence type="ECO:0000313" key="1">
    <source>
        <dbReference type="EMBL" id="MCZ2721957.1"/>
    </source>
</evidence>